<dbReference type="PRINTS" id="PR00109">
    <property type="entry name" value="TYRKINASE"/>
</dbReference>
<sequence length="733" mass="82934">MKILPVLLVLFMLNFVFSLENTFLGCYNNISPGKRISIEQYRSKTECIKECFTKYYRYSFIYNEGNCMCGNYLGEQISNDTCSECETCNPNIKINLTDTYATGNLVPGPPKNFVISNITESHVRLTWQEPESFVEISKYRIRAIVIHTYSSYSPYSPQWLYSNNTFQTELITLLPATKYNITLSTISPDGDGALVFRVIETKIDTPDSEPAKPEIIENRGHQIDIKLLPTSNNNGPVTSYKVIVVNEDLNQDFDQSILTSYHEANRNDLSYYITAELNPKDINKVFTIGDGQTYGPYYNAPLDPDVNYNIIVALISRLNGIEKIKYSNGAVTGGGVSILNVSDDQVGGDSPAVIIGLSIAIGLLTFMLIAGIIGFIILKSRVVNRRHRLSDNQELTLQGPMIEVENNGYIHEDEPIPVNHYRNLKQRVRTLPSNQLKVEPTNLLGVGRYGRVNSALFQEKDTDTEIPVTAYTIQDKKMSQETRKAMLEELDILIKVGKHENTIGLVGMCETSHLIYVVLEHASLNLKDVLLGSRDSLPGRFSNMSEAQALSIAVQIAKGMAHLDACKIIHKQLCARSVVISSGNVPKITSYGLAQYFSHNKIPDYTRWKAVEIFKNHPYNRKSDVWSFACLLWEICALGGTPYGSVANNEIPDKILKGLRLPQLQYIDHDFYQIMLDCWQLDFDERPTFMQLVDSLENLKENTIVSHLNFKLFPNFQYEQFYPDMELAVRPVF</sequence>
<dbReference type="GO" id="GO:0030182">
    <property type="term" value="P:neuron differentiation"/>
    <property type="evidence" value="ECO:0007669"/>
    <property type="project" value="UniProtKB-ARBA"/>
</dbReference>
<dbReference type="InterPro" id="IPR036116">
    <property type="entry name" value="FN3_sf"/>
</dbReference>
<dbReference type="GO" id="GO:0045664">
    <property type="term" value="P:regulation of neuron differentiation"/>
    <property type="evidence" value="ECO:0007669"/>
    <property type="project" value="TreeGrafter"/>
</dbReference>
<name>A0A9P0CK99_9CUCU</name>
<dbReference type="Pfam" id="PF00041">
    <property type="entry name" value="fn3"/>
    <property type="match status" value="1"/>
</dbReference>
<dbReference type="Gene3D" id="1.10.510.10">
    <property type="entry name" value="Transferase(Phosphotransferase) domain 1"/>
    <property type="match status" value="1"/>
</dbReference>
<keyword evidence="6" id="KW-0547">Nucleotide-binding</keyword>
<dbReference type="Gene3D" id="3.30.200.20">
    <property type="entry name" value="Phosphorylase Kinase, domain 1"/>
    <property type="match status" value="1"/>
</dbReference>
<dbReference type="GO" id="GO:0012505">
    <property type="term" value="C:endomembrane system"/>
    <property type="evidence" value="ECO:0007669"/>
    <property type="project" value="UniProtKB-SubCell"/>
</dbReference>
<keyword evidence="4 14" id="KW-0812">Transmembrane</keyword>
<evidence type="ECO:0000313" key="19">
    <source>
        <dbReference type="Proteomes" id="UP001153636"/>
    </source>
</evidence>
<evidence type="ECO:0000256" key="10">
    <source>
        <dbReference type="ARBA" id="ARBA00023136"/>
    </source>
</evidence>
<dbReference type="PROSITE" id="PS50011">
    <property type="entry name" value="PROTEIN_KINASE_DOM"/>
    <property type="match status" value="1"/>
</dbReference>
<accession>A0A9P0CK99</accession>
<dbReference type="OrthoDB" id="9943809at2759"/>
<dbReference type="Pfam" id="PF07714">
    <property type="entry name" value="PK_Tyr_Ser-Thr"/>
    <property type="match status" value="1"/>
</dbReference>
<dbReference type="SUPFAM" id="SSF56112">
    <property type="entry name" value="Protein kinase-like (PK-like)"/>
    <property type="match status" value="1"/>
</dbReference>
<dbReference type="InterPro" id="IPR050122">
    <property type="entry name" value="RTK"/>
</dbReference>
<gene>
    <name evidence="18" type="ORF">PSYICH_LOCUS4461</name>
</gene>
<dbReference type="InterPro" id="IPR000719">
    <property type="entry name" value="Prot_kinase_dom"/>
</dbReference>
<dbReference type="Pfam" id="PF23144">
    <property type="entry name" value="Fn3_PTPRU"/>
    <property type="match status" value="1"/>
</dbReference>
<dbReference type="GO" id="GO:0005524">
    <property type="term" value="F:ATP binding"/>
    <property type="evidence" value="ECO:0007669"/>
    <property type="project" value="UniProtKB-KW"/>
</dbReference>
<dbReference type="PANTHER" id="PTHR24416">
    <property type="entry name" value="TYROSINE-PROTEIN KINASE RECEPTOR"/>
    <property type="match status" value="1"/>
</dbReference>
<keyword evidence="5 15" id="KW-0732">Signal</keyword>
<reference evidence="18" key="1">
    <citation type="submission" date="2022-01" db="EMBL/GenBank/DDBJ databases">
        <authorList>
            <person name="King R."/>
        </authorList>
    </citation>
    <scope>NUCLEOTIDE SEQUENCE</scope>
</reference>
<evidence type="ECO:0000256" key="11">
    <source>
        <dbReference type="ARBA" id="ARBA00023137"/>
    </source>
</evidence>
<evidence type="ECO:0000256" key="15">
    <source>
        <dbReference type="SAM" id="SignalP"/>
    </source>
</evidence>
<dbReference type="InterPro" id="IPR001245">
    <property type="entry name" value="Ser-Thr/Tyr_kinase_cat_dom"/>
</dbReference>
<feature type="domain" description="Fibronectin type-III" evidence="17">
    <location>
        <begin position="109"/>
        <end position="208"/>
    </location>
</feature>
<keyword evidence="12" id="KW-0325">Glycoprotein</keyword>
<dbReference type="Gene3D" id="2.60.40.10">
    <property type="entry name" value="Immunoglobulins"/>
    <property type="match status" value="1"/>
</dbReference>
<feature type="transmembrane region" description="Helical" evidence="14">
    <location>
        <begin position="352"/>
        <end position="378"/>
    </location>
</feature>
<evidence type="ECO:0000259" key="16">
    <source>
        <dbReference type="PROSITE" id="PS50011"/>
    </source>
</evidence>
<dbReference type="InterPro" id="IPR057598">
    <property type="entry name" value="Fn3_PTPRU"/>
</dbReference>
<proteinExistence type="predicted"/>
<dbReference type="SMART" id="SM00060">
    <property type="entry name" value="FN3"/>
    <property type="match status" value="1"/>
</dbReference>
<dbReference type="GO" id="GO:0048468">
    <property type="term" value="P:cell development"/>
    <property type="evidence" value="ECO:0007669"/>
    <property type="project" value="UniProtKB-ARBA"/>
</dbReference>
<feature type="signal peptide" evidence="15">
    <location>
        <begin position="1"/>
        <end position="18"/>
    </location>
</feature>
<dbReference type="GO" id="GO:0043235">
    <property type="term" value="C:receptor complex"/>
    <property type="evidence" value="ECO:0007669"/>
    <property type="project" value="TreeGrafter"/>
</dbReference>
<evidence type="ECO:0000256" key="13">
    <source>
        <dbReference type="ARBA" id="ARBA00051243"/>
    </source>
</evidence>
<evidence type="ECO:0000256" key="9">
    <source>
        <dbReference type="ARBA" id="ARBA00022989"/>
    </source>
</evidence>
<evidence type="ECO:0000256" key="8">
    <source>
        <dbReference type="ARBA" id="ARBA00022840"/>
    </source>
</evidence>
<evidence type="ECO:0000259" key="17">
    <source>
        <dbReference type="PROSITE" id="PS50853"/>
    </source>
</evidence>
<dbReference type="CDD" id="cd00063">
    <property type="entry name" value="FN3"/>
    <property type="match status" value="1"/>
</dbReference>
<evidence type="ECO:0000313" key="18">
    <source>
        <dbReference type="EMBL" id="CAH1103081.1"/>
    </source>
</evidence>
<evidence type="ECO:0000256" key="14">
    <source>
        <dbReference type="SAM" id="Phobius"/>
    </source>
</evidence>
<feature type="chain" id="PRO_5040387124" description="Tyrosine-protein kinase Wsck" evidence="15">
    <location>
        <begin position="19"/>
        <end position="733"/>
    </location>
</feature>
<keyword evidence="10 14" id="KW-0472">Membrane</keyword>
<evidence type="ECO:0000256" key="4">
    <source>
        <dbReference type="ARBA" id="ARBA00022692"/>
    </source>
</evidence>
<protein>
    <recommendedName>
        <fullName evidence="20">Tyrosine-protein kinase Wsck</fullName>
    </recommendedName>
</protein>
<dbReference type="InterPro" id="IPR013783">
    <property type="entry name" value="Ig-like_fold"/>
</dbReference>
<dbReference type="GO" id="GO:0007169">
    <property type="term" value="P:cell surface receptor protein tyrosine kinase signaling pathway"/>
    <property type="evidence" value="ECO:0007669"/>
    <property type="project" value="TreeGrafter"/>
</dbReference>
<dbReference type="EMBL" id="OV651826">
    <property type="protein sequence ID" value="CAH1103081.1"/>
    <property type="molecule type" value="Genomic_DNA"/>
</dbReference>
<dbReference type="InterPro" id="IPR011009">
    <property type="entry name" value="Kinase-like_dom_sf"/>
</dbReference>
<evidence type="ECO:0000256" key="12">
    <source>
        <dbReference type="ARBA" id="ARBA00023180"/>
    </source>
</evidence>
<feature type="domain" description="Protein kinase" evidence="16">
    <location>
        <begin position="438"/>
        <end position="710"/>
    </location>
</feature>
<evidence type="ECO:0000256" key="3">
    <source>
        <dbReference type="ARBA" id="ARBA00022679"/>
    </source>
</evidence>
<dbReference type="FunFam" id="1.10.510.10:FF:001512">
    <property type="entry name" value="Receptor tyrosine-protein kinase erbB-2"/>
    <property type="match status" value="1"/>
</dbReference>
<evidence type="ECO:0000256" key="7">
    <source>
        <dbReference type="ARBA" id="ARBA00022777"/>
    </source>
</evidence>
<dbReference type="PANTHER" id="PTHR24416:SF604">
    <property type="entry name" value="RECEPTOR PROTEIN-TYROSINE KINASE"/>
    <property type="match status" value="1"/>
</dbReference>
<evidence type="ECO:0000256" key="1">
    <source>
        <dbReference type="ARBA" id="ARBA00004308"/>
    </source>
</evidence>
<dbReference type="InterPro" id="IPR003961">
    <property type="entry name" value="FN3_dom"/>
</dbReference>
<evidence type="ECO:0000256" key="6">
    <source>
        <dbReference type="ARBA" id="ARBA00022741"/>
    </source>
</evidence>
<keyword evidence="19" id="KW-1185">Reference proteome</keyword>
<dbReference type="Proteomes" id="UP001153636">
    <property type="component" value="Chromosome 14"/>
</dbReference>
<comment type="catalytic activity">
    <reaction evidence="13">
        <text>L-tyrosyl-[protein] + ATP = O-phospho-L-tyrosyl-[protein] + ADP + H(+)</text>
        <dbReference type="Rhea" id="RHEA:10596"/>
        <dbReference type="Rhea" id="RHEA-COMP:10136"/>
        <dbReference type="Rhea" id="RHEA-COMP:20101"/>
        <dbReference type="ChEBI" id="CHEBI:15378"/>
        <dbReference type="ChEBI" id="CHEBI:30616"/>
        <dbReference type="ChEBI" id="CHEBI:46858"/>
        <dbReference type="ChEBI" id="CHEBI:61978"/>
        <dbReference type="ChEBI" id="CHEBI:456216"/>
        <dbReference type="EC" id="2.7.10.1"/>
    </reaction>
</comment>
<dbReference type="CDD" id="cd00192">
    <property type="entry name" value="PTKc"/>
    <property type="match status" value="1"/>
</dbReference>
<dbReference type="PROSITE" id="PS50853">
    <property type="entry name" value="FN3"/>
    <property type="match status" value="1"/>
</dbReference>
<keyword evidence="3" id="KW-0808">Transferase</keyword>
<evidence type="ECO:0008006" key="20">
    <source>
        <dbReference type="Google" id="ProtNLM"/>
    </source>
</evidence>
<organism evidence="18 19">
    <name type="scientific">Psylliodes chrysocephalus</name>
    <dbReference type="NCBI Taxonomy" id="3402493"/>
    <lineage>
        <taxon>Eukaryota</taxon>
        <taxon>Metazoa</taxon>
        <taxon>Ecdysozoa</taxon>
        <taxon>Arthropoda</taxon>
        <taxon>Hexapoda</taxon>
        <taxon>Insecta</taxon>
        <taxon>Pterygota</taxon>
        <taxon>Neoptera</taxon>
        <taxon>Endopterygota</taxon>
        <taxon>Coleoptera</taxon>
        <taxon>Polyphaga</taxon>
        <taxon>Cucujiformia</taxon>
        <taxon>Chrysomeloidea</taxon>
        <taxon>Chrysomelidae</taxon>
        <taxon>Galerucinae</taxon>
        <taxon>Alticini</taxon>
        <taxon>Psylliodes</taxon>
    </lineage>
</organism>
<dbReference type="SUPFAM" id="SSF49265">
    <property type="entry name" value="Fibronectin type III"/>
    <property type="match status" value="1"/>
</dbReference>
<keyword evidence="9 14" id="KW-1133">Transmembrane helix</keyword>
<dbReference type="GO" id="GO:0004714">
    <property type="term" value="F:transmembrane receptor protein tyrosine kinase activity"/>
    <property type="evidence" value="ECO:0007669"/>
    <property type="project" value="UniProtKB-EC"/>
</dbReference>
<keyword evidence="7" id="KW-0418">Kinase</keyword>
<dbReference type="GO" id="GO:0005886">
    <property type="term" value="C:plasma membrane"/>
    <property type="evidence" value="ECO:0007669"/>
    <property type="project" value="TreeGrafter"/>
</dbReference>
<comment type="subcellular location">
    <subcellularLocation>
        <location evidence="1">Endomembrane system</location>
    </subcellularLocation>
    <subcellularLocation>
        <location evidence="2">Membrane</location>
        <topology evidence="2">Single-pass type I membrane protein</topology>
    </subcellularLocation>
</comment>
<evidence type="ECO:0000256" key="5">
    <source>
        <dbReference type="ARBA" id="ARBA00022729"/>
    </source>
</evidence>
<dbReference type="GO" id="GO:0051130">
    <property type="term" value="P:positive regulation of cellular component organization"/>
    <property type="evidence" value="ECO:0007669"/>
    <property type="project" value="UniProtKB-ARBA"/>
</dbReference>
<dbReference type="AlphaFoldDB" id="A0A9P0CK99"/>
<keyword evidence="11" id="KW-0829">Tyrosine-protein kinase</keyword>
<keyword evidence="8" id="KW-0067">ATP-binding</keyword>
<evidence type="ECO:0000256" key="2">
    <source>
        <dbReference type="ARBA" id="ARBA00004479"/>
    </source>
</evidence>